<dbReference type="EMBL" id="CACVBS010000072">
    <property type="protein sequence ID" value="CAA7268936.1"/>
    <property type="molecule type" value="Genomic_DNA"/>
</dbReference>
<gene>
    <name evidence="1" type="ORF">AAE3_LOCUS11186</name>
</gene>
<proteinExistence type="predicted"/>
<evidence type="ECO:0000313" key="2">
    <source>
        <dbReference type="Proteomes" id="UP000467700"/>
    </source>
</evidence>
<dbReference type="Proteomes" id="UP000467700">
    <property type="component" value="Unassembled WGS sequence"/>
</dbReference>
<name>A0A8S0WYI3_CYCAE</name>
<organism evidence="1 2">
    <name type="scientific">Cyclocybe aegerita</name>
    <name type="common">Black poplar mushroom</name>
    <name type="synonym">Agrocybe aegerita</name>
    <dbReference type="NCBI Taxonomy" id="1973307"/>
    <lineage>
        <taxon>Eukaryota</taxon>
        <taxon>Fungi</taxon>
        <taxon>Dikarya</taxon>
        <taxon>Basidiomycota</taxon>
        <taxon>Agaricomycotina</taxon>
        <taxon>Agaricomycetes</taxon>
        <taxon>Agaricomycetidae</taxon>
        <taxon>Agaricales</taxon>
        <taxon>Agaricineae</taxon>
        <taxon>Bolbitiaceae</taxon>
        <taxon>Cyclocybe</taxon>
    </lineage>
</organism>
<sequence>MFSPASPTLESKPTRIDASVYMISLNSPGFSLSSVGVSAPTNLACSTFDQCDAVQEVADLLVDSMRGTTGSRTSTHRLLFRLLADYTHLYLPSFFADLSSFPRIVGAFPTQSSLCSLGLHACQLGNRTIVDVLHSSANTLPASTSSAASASSAHEGLVRAVYRHAKVLRRLGVRERGSSVGISSFQNWMHIAATAEGRVPPFVQSYVDPSPTLSIDLLRDDFILCDYNPVLGPETTVPVNIPAYIVRAPSAFFVVLR</sequence>
<keyword evidence="2" id="KW-1185">Reference proteome</keyword>
<dbReference type="AlphaFoldDB" id="A0A8S0WYI3"/>
<evidence type="ECO:0000313" key="1">
    <source>
        <dbReference type="EMBL" id="CAA7268936.1"/>
    </source>
</evidence>
<accession>A0A8S0WYI3</accession>
<reference evidence="1 2" key="1">
    <citation type="submission" date="2020-01" db="EMBL/GenBank/DDBJ databases">
        <authorList>
            <person name="Gupta K D."/>
        </authorList>
    </citation>
    <scope>NUCLEOTIDE SEQUENCE [LARGE SCALE GENOMIC DNA]</scope>
</reference>
<protein>
    <submittedName>
        <fullName evidence="1">Uncharacterized protein</fullName>
    </submittedName>
</protein>
<comment type="caution">
    <text evidence="1">The sequence shown here is derived from an EMBL/GenBank/DDBJ whole genome shotgun (WGS) entry which is preliminary data.</text>
</comment>